<organism evidence="3 4">
    <name type="scientific">Corynebacterium aquatimens</name>
    <dbReference type="NCBI Taxonomy" id="1190508"/>
    <lineage>
        <taxon>Bacteria</taxon>
        <taxon>Bacillati</taxon>
        <taxon>Actinomycetota</taxon>
        <taxon>Actinomycetes</taxon>
        <taxon>Mycobacteriales</taxon>
        <taxon>Corynebacteriaceae</taxon>
        <taxon>Corynebacterium</taxon>
    </lineage>
</organism>
<evidence type="ECO:0000313" key="3">
    <source>
        <dbReference type="EMBL" id="MBG6121766.1"/>
    </source>
</evidence>
<evidence type="ECO:0000313" key="4">
    <source>
        <dbReference type="Proteomes" id="UP000658613"/>
    </source>
</evidence>
<reference evidence="3" key="1">
    <citation type="submission" date="2020-11" db="EMBL/GenBank/DDBJ databases">
        <title>Sequencing the genomes of 1000 actinobacteria strains.</title>
        <authorList>
            <person name="Klenk H.-P."/>
        </authorList>
    </citation>
    <scope>NUCLEOTIDE SEQUENCE</scope>
    <source>
        <strain evidence="3">DSM 45632</strain>
    </source>
</reference>
<dbReference type="Pfam" id="PF09754">
    <property type="entry name" value="PAC2"/>
    <property type="match status" value="1"/>
</dbReference>
<gene>
    <name evidence="3" type="ORF">IW254_000735</name>
</gene>
<dbReference type="EMBL" id="JADOUE010000001">
    <property type="protein sequence ID" value="MBG6121766.1"/>
    <property type="molecule type" value="Genomic_DNA"/>
</dbReference>
<dbReference type="AlphaFoldDB" id="A0A931E1S2"/>
<dbReference type="InterPro" id="IPR008492">
    <property type="entry name" value="Rv2714-like"/>
</dbReference>
<keyword evidence="4" id="KW-1185">Reference proteome</keyword>
<dbReference type="PIRSF" id="PIRSF028754">
    <property type="entry name" value="UCP028754"/>
    <property type="match status" value="1"/>
</dbReference>
<dbReference type="Gene3D" id="3.40.50.10900">
    <property type="entry name" value="PAC-like subunit"/>
    <property type="match status" value="1"/>
</dbReference>
<dbReference type="InterPro" id="IPR019151">
    <property type="entry name" value="Proteasome_assmbl_chaperone_2"/>
</dbReference>
<dbReference type="Gene3D" id="1.10.287.100">
    <property type="match status" value="1"/>
</dbReference>
<sequence length="357" mass="39209">MKTSAAGLELDAYVKEGEPAVNDRTGGSDQRRMYELEYPAPSVDGGEASGPTMIVAMQGYADAGQAVEGAASHLKDALESATVATFNNDELIDYRSRRPMVTMSHHEITDVEPINLDIRVLRDTKGVPFLLLSGPEPDMRWEAFSKAVADLADKFNVDKTICLYAAPMGAPHTRPLVVSAHGNDAELVGTMFTYDGMVSVPGAAAVMIERELHSRGRKVAGYTAHVPHYVAASPYPHAVFQLLQSVSDTSELDFPLRAIEGDIERVAQQLAEQTQNSEEIAQVVAQLEQHYDTEMSNYRDQHPQKMMPGEAQVPSGEEIGEAFENFLAAIDDRDRDSRPTQAELEAKMWEDPLDDDE</sequence>
<feature type="coiled-coil region" evidence="1">
    <location>
        <begin position="256"/>
        <end position="290"/>
    </location>
</feature>
<name>A0A931E1S2_9CORY</name>
<keyword evidence="1" id="KW-0175">Coiled coil</keyword>
<comment type="caution">
    <text evidence="3">The sequence shown here is derived from an EMBL/GenBank/DDBJ whole genome shotgun (WGS) entry which is preliminary data.</text>
</comment>
<dbReference type="Proteomes" id="UP000658613">
    <property type="component" value="Unassembled WGS sequence"/>
</dbReference>
<evidence type="ECO:0008006" key="5">
    <source>
        <dbReference type="Google" id="ProtNLM"/>
    </source>
</evidence>
<accession>A0A931E1S2</accession>
<protein>
    <recommendedName>
        <fullName evidence="5">Proteasome protein</fullName>
    </recommendedName>
</protein>
<dbReference type="SUPFAM" id="SSF159659">
    <property type="entry name" value="Cgl1923-like"/>
    <property type="match status" value="1"/>
</dbReference>
<feature type="region of interest" description="Disordered" evidence="2">
    <location>
        <begin position="330"/>
        <end position="357"/>
    </location>
</feature>
<proteinExistence type="predicted"/>
<dbReference type="InterPro" id="IPR038389">
    <property type="entry name" value="PSMG2_sf"/>
</dbReference>
<feature type="compositionally biased region" description="Basic and acidic residues" evidence="2">
    <location>
        <begin position="330"/>
        <end position="350"/>
    </location>
</feature>
<evidence type="ECO:0000256" key="1">
    <source>
        <dbReference type="SAM" id="Coils"/>
    </source>
</evidence>
<evidence type="ECO:0000256" key="2">
    <source>
        <dbReference type="SAM" id="MobiDB-lite"/>
    </source>
</evidence>